<keyword evidence="2" id="KW-0732">Signal</keyword>
<protein>
    <recommendedName>
        <fullName evidence="5">PDZ domain-containing protein</fullName>
    </recommendedName>
</protein>
<proteinExistence type="predicted"/>
<dbReference type="SUPFAM" id="SSF50156">
    <property type="entry name" value="PDZ domain-like"/>
    <property type="match status" value="1"/>
</dbReference>
<dbReference type="EMBL" id="CAUYUJ010018171">
    <property type="protein sequence ID" value="CAK0881279.1"/>
    <property type="molecule type" value="Genomic_DNA"/>
</dbReference>
<name>A0ABN9W8G2_9DINO</name>
<evidence type="ECO:0000256" key="1">
    <source>
        <dbReference type="SAM" id="MobiDB-lite"/>
    </source>
</evidence>
<evidence type="ECO:0000256" key="2">
    <source>
        <dbReference type="SAM" id="SignalP"/>
    </source>
</evidence>
<feature type="signal peptide" evidence="2">
    <location>
        <begin position="1"/>
        <end position="30"/>
    </location>
</feature>
<comment type="caution">
    <text evidence="3">The sequence shown here is derived from an EMBL/GenBank/DDBJ whole genome shotgun (WGS) entry which is preliminary data.</text>
</comment>
<evidence type="ECO:0008006" key="5">
    <source>
        <dbReference type="Google" id="ProtNLM"/>
    </source>
</evidence>
<dbReference type="Gene3D" id="2.30.42.10">
    <property type="match status" value="1"/>
</dbReference>
<feature type="chain" id="PRO_5045706007" description="PDZ domain-containing protein" evidence="2">
    <location>
        <begin position="31"/>
        <end position="794"/>
    </location>
</feature>
<accession>A0ABN9W8G2</accession>
<reference evidence="3" key="1">
    <citation type="submission" date="2023-10" db="EMBL/GenBank/DDBJ databases">
        <authorList>
            <person name="Chen Y."/>
            <person name="Shah S."/>
            <person name="Dougan E. K."/>
            <person name="Thang M."/>
            <person name="Chan C."/>
        </authorList>
    </citation>
    <scope>NUCLEOTIDE SEQUENCE [LARGE SCALE GENOMIC DNA]</scope>
</reference>
<sequence length="794" mass="86298">MPRPCSALAACGGLLWRAALLALPARGALTASLQEQLNATFGAALLERFVACEAAATSCAASTRSWMSTVGARGYGLKSSFDACPVGCEFAKSGCDNFRSAAVDDAAALQSECEDNGLWPVACILLERDLTEMVNSDLFEVGVMCSIISAETREALPECSVLAQMTVANSLSINGSSCENWDHDTCVDHFCGLYDKFWWRMNASNLQGHQAHALPVGEGILSGCELLSASGAFVNNNTALNMEQCSARRDVAGICDCLCGAFTQLEEGIPGTDCAFHLDAFMLFGRLGAVGVEVPEECETDICDMFDQVHDRSQCQSLDLPDVDQCIALSLAEQHYRPIYCPWLDSDSGEDGVLECLDGTRCDVQDWGWSCCEDHLGRAKCPRNLPVMCEELCGGETEHCCGTSCEQRGCSLMLRTDAYQDLFTTTTVTTVTTSAPPGVEDPGLFGFVDDIELEWHDSMLLWLLVIVPCNCVCLWCCRNSMKREVERQKASTQQHPAGLKSEIDKDGSFNLVQPFPFGRNVEDGKGKEMKVHETILVHELPLSRPLGLELEECLVVRVHAQGAKWGWQVGDIIFEVAGKPVSTFEEVYRILTDEKKRPPVKFSVWREASTAMAVMAASEAARPTSVAGAGPPGRGSSVAPETGISEDGALREAAVAALEVPPLAGLGVPGTPSSTQAESQVELEDVNDDVPPDLAARFSPWAMEVAAGIKPQEARRMAEEERKRDGAEFNVRTISAMEAEARAARERAKRGQAEATQFRKMVMQRGDWQSQKMPKKEVRVVRDAWGRATLHVDT</sequence>
<keyword evidence="4" id="KW-1185">Reference proteome</keyword>
<feature type="region of interest" description="Disordered" evidence="1">
    <location>
        <begin position="623"/>
        <end position="642"/>
    </location>
</feature>
<gene>
    <name evidence="3" type="ORF">PCOR1329_LOCUS64190</name>
</gene>
<dbReference type="InterPro" id="IPR036034">
    <property type="entry name" value="PDZ_sf"/>
</dbReference>
<evidence type="ECO:0000313" key="3">
    <source>
        <dbReference type="EMBL" id="CAK0881279.1"/>
    </source>
</evidence>
<evidence type="ECO:0000313" key="4">
    <source>
        <dbReference type="Proteomes" id="UP001189429"/>
    </source>
</evidence>
<organism evidence="3 4">
    <name type="scientific">Prorocentrum cordatum</name>
    <dbReference type="NCBI Taxonomy" id="2364126"/>
    <lineage>
        <taxon>Eukaryota</taxon>
        <taxon>Sar</taxon>
        <taxon>Alveolata</taxon>
        <taxon>Dinophyceae</taxon>
        <taxon>Prorocentrales</taxon>
        <taxon>Prorocentraceae</taxon>
        <taxon>Prorocentrum</taxon>
    </lineage>
</organism>
<dbReference type="Proteomes" id="UP001189429">
    <property type="component" value="Unassembled WGS sequence"/>
</dbReference>